<evidence type="ECO:0000256" key="1">
    <source>
        <dbReference type="SAM" id="MobiDB-lite"/>
    </source>
</evidence>
<evidence type="ECO:0000313" key="3">
    <source>
        <dbReference type="Proteomes" id="UP001500879"/>
    </source>
</evidence>
<keyword evidence="3" id="KW-1185">Reference proteome</keyword>
<dbReference type="Pfam" id="PF25681">
    <property type="entry name" value="Phage_TTP_17"/>
    <property type="match status" value="1"/>
</dbReference>
<comment type="caution">
    <text evidence="2">The sequence shown here is derived from an EMBL/GenBank/DDBJ whole genome shotgun (WGS) entry which is preliminary data.</text>
</comment>
<dbReference type="Proteomes" id="UP001500879">
    <property type="component" value="Unassembled WGS sequence"/>
</dbReference>
<gene>
    <name evidence="2" type="ORF">GCM10010357_28970</name>
</gene>
<sequence length="283" mass="29543">MYIAGIPKAGPKPTPPTSCGTAGVAPAGYSALGYVDEGGVTITPEISSDPVKVWQSAVPVLFNVKESSFKVKANFLETNLNTTELFFGAKWEKATEKDGNGGWKEVPGTYRLNLSSTPQLEEISLVVDWGQGSTRYRAVIERAMVADRGAIQLQRSEAGKFELTIDALDSSGRLGYVLTNDNLRGDTAPPAPIATALLEKETVSQGDTAYASGSNFKASTAITASTGSSSIVATPAQSSSTGAARVALSVAADCPPGRYEIKLSDGTTEVSAGQLTVEKKPTT</sequence>
<name>A0ABN0YQV2_9ACTN</name>
<dbReference type="EMBL" id="BAAABX010000032">
    <property type="protein sequence ID" value="GAA0406211.1"/>
    <property type="molecule type" value="Genomic_DNA"/>
</dbReference>
<feature type="region of interest" description="Disordered" evidence="1">
    <location>
        <begin position="1"/>
        <end position="20"/>
    </location>
</feature>
<organism evidence="2 3">
    <name type="scientific">Streptomyces luteireticuli</name>
    <dbReference type="NCBI Taxonomy" id="173858"/>
    <lineage>
        <taxon>Bacteria</taxon>
        <taxon>Bacillati</taxon>
        <taxon>Actinomycetota</taxon>
        <taxon>Actinomycetes</taxon>
        <taxon>Kitasatosporales</taxon>
        <taxon>Streptomycetaceae</taxon>
        <taxon>Streptomyces</taxon>
    </lineage>
</organism>
<accession>A0ABN0YQV2</accession>
<reference evidence="2 3" key="1">
    <citation type="journal article" date="2019" name="Int. J. Syst. Evol. Microbiol.">
        <title>The Global Catalogue of Microorganisms (GCM) 10K type strain sequencing project: providing services to taxonomists for standard genome sequencing and annotation.</title>
        <authorList>
            <consortium name="The Broad Institute Genomics Platform"/>
            <consortium name="The Broad Institute Genome Sequencing Center for Infectious Disease"/>
            <person name="Wu L."/>
            <person name="Ma J."/>
        </authorList>
    </citation>
    <scope>NUCLEOTIDE SEQUENCE [LARGE SCALE GENOMIC DNA]</scope>
    <source>
        <strain evidence="2 3">JCM 4788</strain>
    </source>
</reference>
<proteinExistence type="predicted"/>
<evidence type="ECO:0000313" key="2">
    <source>
        <dbReference type="EMBL" id="GAA0406211.1"/>
    </source>
</evidence>
<protein>
    <submittedName>
        <fullName evidence="2">Uncharacterized protein</fullName>
    </submittedName>
</protein>
<dbReference type="InterPro" id="IPR058154">
    <property type="entry name" value="Bxb1_TTP-like"/>
</dbReference>